<keyword evidence="2" id="KW-1185">Reference proteome</keyword>
<sequence length="66" mass="7854">MKYVFRFWISMVDCVKKYILSSSLKAEFTDAESRDKPFIGQFTDIEQNDKKFISKFTDNESNEEKV</sequence>
<accession>A0A212EQ10</accession>
<dbReference type="Proteomes" id="UP000007151">
    <property type="component" value="Unassembled WGS sequence"/>
</dbReference>
<reference evidence="1 2" key="1">
    <citation type="journal article" date="2011" name="Cell">
        <title>The monarch butterfly genome yields insights into long-distance migration.</title>
        <authorList>
            <person name="Zhan S."/>
            <person name="Merlin C."/>
            <person name="Boore J.L."/>
            <person name="Reppert S.M."/>
        </authorList>
    </citation>
    <scope>NUCLEOTIDE SEQUENCE [LARGE SCALE GENOMIC DNA]</scope>
    <source>
        <strain evidence="1">F-2</strain>
    </source>
</reference>
<name>A0A212EQ10_DANPL</name>
<dbReference type="AlphaFoldDB" id="A0A212EQ10"/>
<proteinExistence type="predicted"/>
<dbReference type="InParanoid" id="A0A212EQ10"/>
<organism evidence="1 2">
    <name type="scientific">Danaus plexippus plexippus</name>
    <dbReference type="NCBI Taxonomy" id="278856"/>
    <lineage>
        <taxon>Eukaryota</taxon>
        <taxon>Metazoa</taxon>
        <taxon>Ecdysozoa</taxon>
        <taxon>Arthropoda</taxon>
        <taxon>Hexapoda</taxon>
        <taxon>Insecta</taxon>
        <taxon>Pterygota</taxon>
        <taxon>Neoptera</taxon>
        <taxon>Endopterygota</taxon>
        <taxon>Lepidoptera</taxon>
        <taxon>Glossata</taxon>
        <taxon>Ditrysia</taxon>
        <taxon>Papilionoidea</taxon>
        <taxon>Nymphalidae</taxon>
        <taxon>Danainae</taxon>
        <taxon>Danaini</taxon>
        <taxon>Danaina</taxon>
        <taxon>Danaus</taxon>
        <taxon>Danaus</taxon>
    </lineage>
</organism>
<protein>
    <submittedName>
        <fullName evidence="1">Uncharacterized protein</fullName>
    </submittedName>
</protein>
<evidence type="ECO:0000313" key="2">
    <source>
        <dbReference type="Proteomes" id="UP000007151"/>
    </source>
</evidence>
<gene>
    <name evidence="1" type="ORF">KGM_203869</name>
</gene>
<comment type="caution">
    <text evidence="1">The sequence shown here is derived from an EMBL/GenBank/DDBJ whole genome shotgun (WGS) entry which is preliminary data.</text>
</comment>
<evidence type="ECO:0000313" key="1">
    <source>
        <dbReference type="EMBL" id="OWR43578.1"/>
    </source>
</evidence>
<dbReference type="KEGG" id="dpl:KGM_203869"/>
<dbReference type="EMBL" id="AGBW02013339">
    <property type="protein sequence ID" value="OWR43578.1"/>
    <property type="molecule type" value="Genomic_DNA"/>
</dbReference>